<dbReference type="EMBL" id="HBUF01581063">
    <property type="protein sequence ID" value="CAG6770198.1"/>
    <property type="molecule type" value="Transcribed_RNA"/>
</dbReference>
<name>A0A8D9AP71_9HEMI</name>
<sequence>MDASSFVISLILASVVPSDMYESSSENLSSGNSFIVKAAIPFSTHSRGLIIFSIKSNVGIFINSDMGKLCLIVLIPINRSSMGFVIPFNTSRAVHSFTTGSKA</sequence>
<feature type="chain" id="PRO_5036429002" evidence="1">
    <location>
        <begin position="19"/>
        <end position="103"/>
    </location>
</feature>
<reference evidence="2" key="1">
    <citation type="submission" date="2021-05" db="EMBL/GenBank/DDBJ databases">
        <authorList>
            <person name="Alioto T."/>
            <person name="Alioto T."/>
            <person name="Gomez Garrido J."/>
        </authorList>
    </citation>
    <scope>NUCLEOTIDE SEQUENCE</scope>
</reference>
<evidence type="ECO:0000313" key="2">
    <source>
        <dbReference type="EMBL" id="CAG6770198.1"/>
    </source>
</evidence>
<keyword evidence="1" id="KW-0732">Signal</keyword>
<evidence type="ECO:0000256" key="1">
    <source>
        <dbReference type="SAM" id="SignalP"/>
    </source>
</evidence>
<feature type="signal peptide" evidence="1">
    <location>
        <begin position="1"/>
        <end position="18"/>
    </location>
</feature>
<protein>
    <submittedName>
        <fullName evidence="2">Uncharacterized protein</fullName>
    </submittedName>
</protein>
<dbReference type="AlphaFoldDB" id="A0A8D9AP71"/>
<dbReference type="EMBL" id="HBUF01581064">
    <property type="protein sequence ID" value="CAG6770203.1"/>
    <property type="molecule type" value="Transcribed_RNA"/>
</dbReference>
<accession>A0A8D9AP71</accession>
<dbReference type="EMBL" id="HBUF01581062">
    <property type="protein sequence ID" value="CAG6770193.1"/>
    <property type="molecule type" value="Transcribed_RNA"/>
</dbReference>
<organism evidence="2">
    <name type="scientific">Cacopsylla melanoneura</name>
    <dbReference type="NCBI Taxonomy" id="428564"/>
    <lineage>
        <taxon>Eukaryota</taxon>
        <taxon>Metazoa</taxon>
        <taxon>Ecdysozoa</taxon>
        <taxon>Arthropoda</taxon>
        <taxon>Hexapoda</taxon>
        <taxon>Insecta</taxon>
        <taxon>Pterygota</taxon>
        <taxon>Neoptera</taxon>
        <taxon>Paraneoptera</taxon>
        <taxon>Hemiptera</taxon>
        <taxon>Sternorrhyncha</taxon>
        <taxon>Psylloidea</taxon>
        <taxon>Psyllidae</taxon>
        <taxon>Psyllinae</taxon>
        <taxon>Cacopsylla</taxon>
    </lineage>
</organism>
<proteinExistence type="predicted"/>